<keyword evidence="3" id="KW-1185">Reference proteome</keyword>
<dbReference type="EMBL" id="ML732159">
    <property type="protein sequence ID" value="KAB8078337.1"/>
    <property type="molecule type" value="Genomic_DNA"/>
</dbReference>
<keyword evidence="1" id="KW-0472">Membrane</keyword>
<accession>A0A5N5XE44</accession>
<feature type="transmembrane region" description="Helical" evidence="1">
    <location>
        <begin position="34"/>
        <end position="60"/>
    </location>
</feature>
<keyword evidence="1" id="KW-0812">Transmembrane</keyword>
<evidence type="ECO:0000313" key="2">
    <source>
        <dbReference type="EMBL" id="KAB8078337.1"/>
    </source>
</evidence>
<reference evidence="2 3" key="1">
    <citation type="submission" date="2019-04" db="EMBL/GenBank/DDBJ databases">
        <title>Friends and foes A comparative genomics study of 23 Aspergillus species from section Flavi.</title>
        <authorList>
            <consortium name="DOE Joint Genome Institute"/>
            <person name="Kjaerbolling I."/>
            <person name="Vesth T."/>
            <person name="Frisvad J.C."/>
            <person name="Nybo J.L."/>
            <person name="Theobald S."/>
            <person name="Kildgaard S."/>
            <person name="Isbrandt T."/>
            <person name="Kuo A."/>
            <person name="Sato A."/>
            <person name="Lyhne E.K."/>
            <person name="Kogle M.E."/>
            <person name="Wiebenga A."/>
            <person name="Kun R.S."/>
            <person name="Lubbers R.J."/>
            <person name="Makela M.R."/>
            <person name="Barry K."/>
            <person name="Chovatia M."/>
            <person name="Clum A."/>
            <person name="Daum C."/>
            <person name="Haridas S."/>
            <person name="He G."/>
            <person name="LaButti K."/>
            <person name="Lipzen A."/>
            <person name="Mondo S."/>
            <person name="Riley R."/>
            <person name="Salamov A."/>
            <person name="Simmons B.A."/>
            <person name="Magnuson J.K."/>
            <person name="Henrissat B."/>
            <person name="Mortensen U.H."/>
            <person name="Larsen T.O."/>
            <person name="Devries R.P."/>
            <person name="Grigoriev I.V."/>
            <person name="Machida M."/>
            <person name="Baker S.E."/>
            <person name="Andersen M.R."/>
        </authorList>
    </citation>
    <scope>NUCLEOTIDE SEQUENCE [LARGE SCALE GENOMIC DNA]</scope>
    <source>
        <strain evidence="2 3">CBS 151.66</strain>
    </source>
</reference>
<name>A0A5N5XE44_9EURO</name>
<protein>
    <submittedName>
        <fullName evidence="2">Uncharacterized protein</fullName>
    </submittedName>
</protein>
<evidence type="ECO:0000256" key="1">
    <source>
        <dbReference type="SAM" id="Phobius"/>
    </source>
</evidence>
<sequence length="62" mass="6954">MFSRVATVCCCWASFCPVSQPPRSRILPATFIRSIMIATCIFSFYFPLLISPPLSSFTLYPA</sequence>
<evidence type="ECO:0000313" key="3">
    <source>
        <dbReference type="Proteomes" id="UP000326565"/>
    </source>
</evidence>
<dbReference type="Proteomes" id="UP000326565">
    <property type="component" value="Unassembled WGS sequence"/>
</dbReference>
<dbReference type="AlphaFoldDB" id="A0A5N5XE44"/>
<organism evidence="2 3">
    <name type="scientific">Aspergillus leporis</name>
    <dbReference type="NCBI Taxonomy" id="41062"/>
    <lineage>
        <taxon>Eukaryota</taxon>
        <taxon>Fungi</taxon>
        <taxon>Dikarya</taxon>
        <taxon>Ascomycota</taxon>
        <taxon>Pezizomycotina</taxon>
        <taxon>Eurotiomycetes</taxon>
        <taxon>Eurotiomycetidae</taxon>
        <taxon>Eurotiales</taxon>
        <taxon>Aspergillaceae</taxon>
        <taxon>Aspergillus</taxon>
        <taxon>Aspergillus subgen. Circumdati</taxon>
    </lineage>
</organism>
<gene>
    <name evidence="2" type="ORF">BDV29DRAFT_9595</name>
</gene>
<keyword evidence="1" id="KW-1133">Transmembrane helix</keyword>
<proteinExistence type="predicted"/>